<evidence type="ECO:0000313" key="4">
    <source>
        <dbReference type="Proteomes" id="UP000190973"/>
    </source>
</evidence>
<accession>A0A1S8SBT4</accession>
<dbReference type="Pfam" id="PF02557">
    <property type="entry name" value="VanY"/>
    <property type="match status" value="1"/>
</dbReference>
<evidence type="ECO:0000259" key="2">
    <source>
        <dbReference type="Pfam" id="PF02557"/>
    </source>
</evidence>
<dbReference type="GO" id="GO:0006508">
    <property type="term" value="P:proteolysis"/>
    <property type="evidence" value="ECO:0007669"/>
    <property type="project" value="InterPro"/>
</dbReference>
<reference evidence="3 4" key="1">
    <citation type="submission" date="2016-05" db="EMBL/GenBank/DDBJ databases">
        <title>Microbial solvent formation.</title>
        <authorList>
            <person name="Poehlein A."/>
            <person name="Montoya Solano J.D."/>
            <person name="Flitsch S."/>
            <person name="Krabben P."/>
            <person name="Duerre P."/>
            <person name="Daniel R."/>
        </authorList>
    </citation>
    <scope>NUCLEOTIDE SEQUENCE [LARGE SCALE GENOMIC DNA]</scope>
    <source>
        <strain evidence="3 4">DSM 53</strain>
    </source>
</reference>
<dbReference type="RefSeq" id="WP_077838286.1">
    <property type="nucleotide sequence ID" value="NZ_JABTAE010000001.1"/>
</dbReference>
<feature type="domain" description="D-alanyl-D-alanine carboxypeptidase-like core" evidence="2">
    <location>
        <begin position="88"/>
        <end position="210"/>
    </location>
</feature>
<keyword evidence="1" id="KW-1133">Transmembrane helix</keyword>
<evidence type="ECO:0000256" key="1">
    <source>
        <dbReference type="SAM" id="Phobius"/>
    </source>
</evidence>
<dbReference type="PANTHER" id="PTHR34385">
    <property type="entry name" value="D-ALANYL-D-ALANINE CARBOXYPEPTIDASE"/>
    <property type="match status" value="1"/>
</dbReference>
<evidence type="ECO:0000313" key="3">
    <source>
        <dbReference type="EMBL" id="OOM62675.1"/>
    </source>
</evidence>
<sequence length="229" mass="25747">MRKVYKKISGFIIMMMIIICGFWYIEGTTSNYGSNDKDKLVEVNTANGSEKILLVNEKHGLSGNYTPEGLSIPNIPFSNGSDDEEKHVAGTVVKPLEELVNAAKKDGIILLGNSGYRSYKSQEDIYENRVISQGKKLADAYVAKPGFSEHQTGLCIDITNKSGYFGKGTKEADWLAKNCYRFGFIIRYPYGKKSVTGIEYEPWHIRYVGKEAAKYIHDNGITLEEYLQK</sequence>
<name>A0A1S8SBT4_CLOBE</name>
<feature type="transmembrane region" description="Helical" evidence="1">
    <location>
        <begin position="7"/>
        <end position="25"/>
    </location>
</feature>
<keyword evidence="3" id="KW-0121">Carboxypeptidase</keyword>
<comment type="caution">
    <text evidence="3">The sequence shown here is derived from an EMBL/GenBank/DDBJ whole genome shotgun (WGS) entry which is preliminary data.</text>
</comment>
<dbReference type="EC" id="3.4.16.4" evidence="3"/>
<dbReference type="EMBL" id="LZZI01000020">
    <property type="protein sequence ID" value="OOM62675.1"/>
    <property type="molecule type" value="Genomic_DNA"/>
</dbReference>
<dbReference type="InterPro" id="IPR058193">
    <property type="entry name" value="VanY/YodJ_core_dom"/>
</dbReference>
<dbReference type="PANTHER" id="PTHR34385:SF1">
    <property type="entry name" value="PEPTIDOGLYCAN L-ALANYL-D-GLUTAMATE ENDOPEPTIDASE CWLK"/>
    <property type="match status" value="1"/>
</dbReference>
<gene>
    <name evidence="3" type="primary">vanYB</name>
    <name evidence="3" type="ORF">CLBCK_16110</name>
</gene>
<dbReference type="InterPro" id="IPR009045">
    <property type="entry name" value="Zn_M74/Hedgehog-like"/>
</dbReference>
<dbReference type="InterPro" id="IPR003709">
    <property type="entry name" value="VanY-like_core_dom"/>
</dbReference>
<protein>
    <submittedName>
        <fullName evidence="3">D-alanyl-D-alanine carboxypeptidase</fullName>
        <ecNumber evidence="3">3.4.16.4</ecNumber>
    </submittedName>
</protein>
<keyword evidence="3" id="KW-0378">Hydrolase</keyword>
<dbReference type="SUPFAM" id="SSF55166">
    <property type="entry name" value="Hedgehog/DD-peptidase"/>
    <property type="match status" value="1"/>
</dbReference>
<organism evidence="3 4">
    <name type="scientific">Clostridium beijerinckii</name>
    <name type="common">Clostridium MP</name>
    <dbReference type="NCBI Taxonomy" id="1520"/>
    <lineage>
        <taxon>Bacteria</taxon>
        <taxon>Bacillati</taxon>
        <taxon>Bacillota</taxon>
        <taxon>Clostridia</taxon>
        <taxon>Eubacteriales</taxon>
        <taxon>Clostridiaceae</taxon>
        <taxon>Clostridium</taxon>
    </lineage>
</organism>
<dbReference type="GO" id="GO:0009002">
    <property type="term" value="F:serine-type D-Ala-D-Ala carboxypeptidase activity"/>
    <property type="evidence" value="ECO:0007669"/>
    <property type="project" value="UniProtKB-EC"/>
</dbReference>
<dbReference type="Gene3D" id="3.30.1380.10">
    <property type="match status" value="1"/>
</dbReference>
<dbReference type="AlphaFoldDB" id="A0A1S8SBT4"/>
<dbReference type="CDD" id="cd14852">
    <property type="entry name" value="LD-carboxypeptidase"/>
    <property type="match status" value="1"/>
</dbReference>
<keyword evidence="1" id="KW-0472">Membrane</keyword>
<dbReference type="InterPro" id="IPR052179">
    <property type="entry name" value="DD-CPase-like"/>
</dbReference>
<dbReference type="Proteomes" id="UP000190973">
    <property type="component" value="Unassembled WGS sequence"/>
</dbReference>
<keyword evidence="3" id="KW-0645">Protease</keyword>
<proteinExistence type="predicted"/>
<keyword evidence="1" id="KW-0812">Transmembrane</keyword>